<dbReference type="NCBIfam" id="NF008653">
    <property type="entry name" value="PRK11650.1"/>
    <property type="match status" value="1"/>
</dbReference>
<keyword evidence="2" id="KW-0813">Transport</keyword>
<evidence type="ECO:0000313" key="7">
    <source>
        <dbReference type="Proteomes" id="UP000234530"/>
    </source>
</evidence>
<dbReference type="PANTHER" id="PTHR43875:SF14">
    <property type="entry name" value="ABC TRANSPORTER ATP-BINDING PROTEIN"/>
    <property type="match status" value="1"/>
</dbReference>
<dbReference type="InterPro" id="IPR012340">
    <property type="entry name" value="NA-bd_OB-fold"/>
</dbReference>
<dbReference type="GO" id="GO:0140359">
    <property type="term" value="F:ABC-type transporter activity"/>
    <property type="evidence" value="ECO:0007669"/>
    <property type="project" value="InterPro"/>
</dbReference>
<dbReference type="OrthoDB" id="9802264at2"/>
<dbReference type="PANTHER" id="PTHR43875">
    <property type="entry name" value="MALTODEXTRIN IMPORT ATP-BINDING PROTEIN MSMX"/>
    <property type="match status" value="1"/>
</dbReference>
<evidence type="ECO:0000256" key="3">
    <source>
        <dbReference type="ARBA" id="ARBA00022741"/>
    </source>
</evidence>
<evidence type="ECO:0000256" key="4">
    <source>
        <dbReference type="ARBA" id="ARBA00022840"/>
    </source>
</evidence>
<proteinExistence type="inferred from homology"/>
<evidence type="ECO:0000256" key="2">
    <source>
        <dbReference type="ARBA" id="ARBA00022448"/>
    </source>
</evidence>
<organism evidence="6 7">
    <name type="scientific">Paracoccus zhejiangensis</name>
    <dbReference type="NCBI Taxonomy" id="1077935"/>
    <lineage>
        <taxon>Bacteria</taxon>
        <taxon>Pseudomonadati</taxon>
        <taxon>Pseudomonadota</taxon>
        <taxon>Alphaproteobacteria</taxon>
        <taxon>Rhodobacterales</taxon>
        <taxon>Paracoccaceae</taxon>
        <taxon>Paracoccus</taxon>
    </lineage>
</organism>
<dbReference type="PROSITE" id="PS50893">
    <property type="entry name" value="ABC_TRANSPORTER_2"/>
    <property type="match status" value="1"/>
</dbReference>
<dbReference type="Proteomes" id="UP000234530">
    <property type="component" value="Chromosome"/>
</dbReference>
<dbReference type="EMBL" id="CP025430">
    <property type="protein sequence ID" value="AUH65049.1"/>
    <property type="molecule type" value="Genomic_DNA"/>
</dbReference>
<name>A0A2H5F0G7_9RHOB</name>
<evidence type="ECO:0000313" key="6">
    <source>
        <dbReference type="EMBL" id="AUH65049.1"/>
    </source>
</evidence>
<reference evidence="6 7" key="1">
    <citation type="journal article" date="2013" name="Antonie Van Leeuwenhoek">
        <title>Paracoccus zhejiangensis sp. nov., isolated from activated sludge in wastewater-treatment system.</title>
        <authorList>
            <person name="Wu Z.G."/>
            <person name="Zhang D.F."/>
            <person name="Liu Y.L."/>
            <person name="Wang F."/>
            <person name="Jiang X."/>
            <person name="Li C."/>
            <person name="Li S.P."/>
            <person name="Hong Q."/>
            <person name="Li W.J."/>
        </authorList>
    </citation>
    <scope>NUCLEOTIDE SEQUENCE [LARGE SCALE GENOMIC DNA]</scope>
    <source>
        <strain evidence="6 7">J6</strain>
    </source>
</reference>
<dbReference type="GO" id="GO:0055052">
    <property type="term" value="C:ATP-binding cassette (ABC) transporter complex, substrate-binding subunit-containing"/>
    <property type="evidence" value="ECO:0007669"/>
    <property type="project" value="TreeGrafter"/>
</dbReference>
<dbReference type="AlphaFoldDB" id="A0A2H5F0G7"/>
<keyword evidence="4 6" id="KW-0067">ATP-binding</keyword>
<dbReference type="Gene3D" id="3.40.50.300">
    <property type="entry name" value="P-loop containing nucleotide triphosphate hydrolases"/>
    <property type="match status" value="1"/>
</dbReference>
<dbReference type="KEGG" id="pzh:CX676_13430"/>
<evidence type="ECO:0000256" key="1">
    <source>
        <dbReference type="ARBA" id="ARBA00005417"/>
    </source>
</evidence>
<dbReference type="FunFam" id="3.40.50.300:FF:000042">
    <property type="entry name" value="Maltose/maltodextrin ABC transporter, ATP-binding protein"/>
    <property type="match status" value="1"/>
</dbReference>
<dbReference type="InterPro" id="IPR040582">
    <property type="entry name" value="OB_MalK-like"/>
</dbReference>
<keyword evidence="3" id="KW-0547">Nucleotide-binding</keyword>
<protein>
    <submittedName>
        <fullName evidence="6">Sugar ABC transporter ATP-binding protein</fullName>
    </submittedName>
</protein>
<gene>
    <name evidence="6" type="ORF">CX676_13430</name>
</gene>
<dbReference type="Pfam" id="PF17912">
    <property type="entry name" value="OB_MalK"/>
    <property type="match status" value="1"/>
</dbReference>
<dbReference type="CDD" id="cd03301">
    <property type="entry name" value="ABC_MalK_N"/>
    <property type="match status" value="1"/>
</dbReference>
<dbReference type="PROSITE" id="PS00211">
    <property type="entry name" value="ABC_TRANSPORTER_1"/>
    <property type="match status" value="1"/>
</dbReference>
<dbReference type="GO" id="GO:0016887">
    <property type="term" value="F:ATP hydrolysis activity"/>
    <property type="evidence" value="ECO:0007669"/>
    <property type="project" value="InterPro"/>
</dbReference>
<dbReference type="InterPro" id="IPR047641">
    <property type="entry name" value="ABC_transpr_MalK/UgpC-like"/>
</dbReference>
<sequence>MSFLNIDNVTKAYGNVEVLHRVDIAVEEGEFLVLVGPSGCGKSTLLNMIAGLENISGGTISIKDRVVNDVHPSKRNIAMVFQSYALYPNMTVGQNITFGMEMHKIPKPERDRKLAEVAKLLQIEQLLARKPGQLSGGQRQRVAMGRALVRDPDVFLFDEPLSNLDAKLRVDMRTEIKKLHQNLGTTIVYVTHDQIEALTLSTRIAVMNKGYVQQLGTPKEIYDNPANMFVASFMGSPSMNLLPAKLVDHNGALAAELTDSNGGSLRLPLSQQGAGLRAHLNKNVILGIRPEAITDAEGADKRAQNLQPLRNMVSVTEPAGSDTFVTMSLSGKDCVARMRADADARPRQDFDFTVNMDKAVLFDPQTEERIDQ</sequence>
<dbReference type="InterPro" id="IPR015855">
    <property type="entry name" value="ABC_transpr_MalK-like"/>
</dbReference>
<dbReference type="Pfam" id="PF00005">
    <property type="entry name" value="ABC_tran"/>
    <property type="match status" value="1"/>
</dbReference>
<dbReference type="InterPro" id="IPR003439">
    <property type="entry name" value="ABC_transporter-like_ATP-bd"/>
</dbReference>
<dbReference type="RefSeq" id="WP_101753076.1">
    <property type="nucleotide sequence ID" value="NZ_CP025430.1"/>
</dbReference>
<dbReference type="Gene3D" id="2.40.50.100">
    <property type="match status" value="1"/>
</dbReference>
<keyword evidence="7" id="KW-1185">Reference proteome</keyword>
<dbReference type="InterPro" id="IPR008995">
    <property type="entry name" value="Mo/tungstate-bd_C_term_dom"/>
</dbReference>
<accession>A0A2H5F0G7</accession>
<evidence type="ECO:0000259" key="5">
    <source>
        <dbReference type="PROSITE" id="PS50893"/>
    </source>
</evidence>
<dbReference type="SUPFAM" id="SSF52540">
    <property type="entry name" value="P-loop containing nucleoside triphosphate hydrolases"/>
    <property type="match status" value="1"/>
</dbReference>
<dbReference type="GO" id="GO:0005524">
    <property type="term" value="F:ATP binding"/>
    <property type="evidence" value="ECO:0007669"/>
    <property type="project" value="UniProtKB-KW"/>
</dbReference>
<feature type="domain" description="ABC transporter" evidence="5">
    <location>
        <begin position="4"/>
        <end position="234"/>
    </location>
</feature>
<dbReference type="SMART" id="SM00382">
    <property type="entry name" value="AAA"/>
    <property type="match status" value="1"/>
</dbReference>
<dbReference type="GO" id="GO:0008643">
    <property type="term" value="P:carbohydrate transport"/>
    <property type="evidence" value="ECO:0007669"/>
    <property type="project" value="InterPro"/>
</dbReference>
<dbReference type="InterPro" id="IPR017871">
    <property type="entry name" value="ABC_transporter-like_CS"/>
</dbReference>
<comment type="similarity">
    <text evidence="1">Belongs to the ABC transporter superfamily.</text>
</comment>
<dbReference type="SUPFAM" id="SSF50331">
    <property type="entry name" value="MOP-like"/>
    <property type="match status" value="1"/>
</dbReference>
<dbReference type="Gene3D" id="2.40.50.140">
    <property type="entry name" value="Nucleic acid-binding proteins"/>
    <property type="match status" value="1"/>
</dbReference>
<dbReference type="InterPro" id="IPR003593">
    <property type="entry name" value="AAA+_ATPase"/>
</dbReference>
<dbReference type="InterPro" id="IPR027417">
    <property type="entry name" value="P-loop_NTPase"/>
</dbReference>